<dbReference type="Pfam" id="PF12728">
    <property type="entry name" value="HTH_17"/>
    <property type="match status" value="1"/>
</dbReference>
<dbReference type="InterPro" id="IPR041657">
    <property type="entry name" value="HTH_17"/>
</dbReference>
<name>A0A9X9G0T9_9GAMM</name>
<dbReference type="Proteomes" id="UP000321307">
    <property type="component" value="Unassembled WGS sequence"/>
</dbReference>
<evidence type="ECO:0000313" key="2">
    <source>
        <dbReference type="EMBL" id="TXE25076.1"/>
    </source>
</evidence>
<evidence type="ECO:0000259" key="1">
    <source>
        <dbReference type="Pfam" id="PF12728"/>
    </source>
</evidence>
<gene>
    <name evidence="2" type="ORF">FOT63_22890</name>
</gene>
<feature type="domain" description="Helix-turn-helix" evidence="1">
    <location>
        <begin position="7"/>
        <end position="52"/>
    </location>
</feature>
<dbReference type="EMBL" id="VOUP01000019">
    <property type="protein sequence ID" value="TXE25076.1"/>
    <property type="molecule type" value="Genomic_DNA"/>
</dbReference>
<dbReference type="RefSeq" id="WP_147839021.1">
    <property type="nucleotide sequence ID" value="NZ_VOUP01000019.1"/>
</dbReference>
<comment type="caution">
    <text evidence="2">The sequence shown here is derived from an EMBL/GenBank/DDBJ whole genome shotgun (WGS) entry which is preliminary data.</text>
</comment>
<protein>
    <submittedName>
        <fullName evidence="2">Helix-turn-helix domain-containing protein</fullName>
    </submittedName>
</protein>
<dbReference type="AlphaFoldDB" id="A0A9X9G0T9"/>
<accession>A0A9X9G0T9</accession>
<evidence type="ECO:0000313" key="3">
    <source>
        <dbReference type="Proteomes" id="UP000321307"/>
    </source>
</evidence>
<proteinExistence type="predicted"/>
<organism evidence="2 3">
    <name type="scientific">Serratia ureilytica</name>
    <dbReference type="NCBI Taxonomy" id="300181"/>
    <lineage>
        <taxon>Bacteria</taxon>
        <taxon>Pseudomonadati</taxon>
        <taxon>Pseudomonadota</taxon>
        <taxon>Gammaproteobacteria</taxon>
        <taxon>Enterobacterales</taxon>
        <taxon>Yersiniaceae</taxon>
        <taxon>Serratia</taxon>
    </lineage>
</organism>
<sequence>MNEEEIFTREEAAAFLKIDKGTVTQWIRTGRLVAAKITPGKNKSPYRICKSDCIAALKSPINNLAVNAVDVQEEKACQSNNAAASGIATSSRQAATELDNLLGQRTRGKRRNFTIV</sequence>
<reference evidence="2 3" key="1">
    <citation type="submission" date="2019-07" db="EMBL/GenBank/DDBJ databases">
        <title>Serratia strains were isolated from fresh produce.</title>
        <authorList>
            <person name="Cho G.-S."/>
            <person name="Stein M."/>
            <person name="Lee W."/>
            <person name="Suh S.H."/>
            <person name="Franz C.M.A.P."/>
        </authorList>
    </citation>
    <scope>NUCLEOTIDE SEQUENCE [LARGE SCALE GENOMIC DNA]</scope>
    <source>
        <strain evidence="2 3">S17</strain>
    </source>
</reference>